<evidence type="ECO:0000313" key="4">
    <source>
        <dbReference type="EMBL" id="KJA13002.1"/>
    </source>
</evidence>
<dbReference type="OMA" id="LCMTGYN"/>
<dbReference type="PANTHER" id="PTHR48025">
    <property type="entry name" value="OS02G0815200 PROTEIN"/>
    <property type="match status" value="1"/>
</dbReference>
<protein>
    <recommendedName>
        <fullName evidence="3">RRM domain-containing protein</fullName>
    </recommendedName>
</protein>
<dbReference type="GO" id="GO:0003729">
    <property type="term" value="F:mRNA binding"/>
    <property type="evidence" value="ECO:0007669"/>
    <property type="project" value="TreeGrafter"/>
</dbReference>
<evidence type="ECO:0000256" key="1">
    <source>
        <dbReference type="ARBA" id="ARBA00022884"/>
    </source>
</evidence>
<keyword evidence="5" id="KW-1185">Reference proteome</keyword>
<feature type="region of interest" description="Disordered" evidence="2">
    <location>
        <begin position="132"/>
        <end position="167"/>
    </location>
</feature>
<dbReference type="STRING" id="945553.A0A0D2KEU0"/>
<dbReference type="SMART" id="SM00360">
    <property type="entry name" value="RRM"/>
    <property type="match status" value="2"/>
</dbReference>
<dbReference type="SUPFAM" id="SSF54928">
    <property type="entry name" value="RNA-binding domain, RBD"/>
    <property type="match status" value="1"/>
</dbReference>
<feature type="non-terminal residue" evidence="4">
    <location>
        <position position="1"/>
    </location>
</feature>
<dbReference type="InterPro" id="IPR035979">
    <property type="entry name" value="RBD_domain_sf"/>
</dbReference>
<dbReference type="Proteomes" id="UP000054270">
    <property type="component" value="Unassembled WGS sequence"/>
</dbReference>
<dbReference type="AlphaFoldDB" id="A0A0D2KEU0"/>
<feature type="domain" description="RRM" evidence="3">
    <location>
        <begin position="38"/>
        <end position="110"/>
    </location>
</feature>
<organism evidence="4 5">
    <name type="scientific">Hypholoma sublateritium (strain FD-334 SS-4)</name>
    <dbReference type="NCBI Taxonomy" id="945553"/>
    <lineage>
        <taxon>Eukaryota</taxon>
        <taxon>Fungi</taxon>
        <taxon>Dikarya</taxon>
        <taxon>Basidiomycota</taxon>
        <taxon>Agaricomycotina</taxon>
        <taxon>Agaricomycetes</taxon>
        <taxon>Agaricomycetidae</taxon>
        <taxon>Agaricales</taxon>
        <taxon>Agaricineae</taxon>
        <taxon>Strophariaceae</taxon>
        <taxon>Hypholoma</taxon>
    </lineage>
</organism>
<name>A0A0D2KEU0_HYPSF</name>
<evidence type="ECO:0000259" key="3">
    <source>
        <dbReference type="SMART" id="SM00360"/>
    </source>
</evidence>
<dbReference type="OrthoDB" id="6159137at2759"/>
<dbReference type="InterPro" id="IPR000504">
    <property type="entry name" value="RRM_dom"/>
</dbReference>
<evidence type="ECO:0000256" key="2">
    <source>
        <dbReference type="SAM" id="MobiDB-lite"/>
    </source>
</evidence>
<dbReference type="PANTHER" id="PTHR48025:SF1">
    <property type="entry name" value="RRM DOMAIN-CONTAINING PROTEIN"/>
    <property type="match status" value="1"/>
</dbReference>
<dbReference type="EMBL" id="KN817808">
    <property type="protein sequence ID" value="KJA13002.1"/>
    <property type="molecule type" value="Genomic_DNA"/>
</dbReference>
<feature type="domain" description="RRM" evidence="3">
    <location>
        <begin position="176"/>
        <end position="249"/>
    </location>
</feature>
<accession>A0A0D2KEU0</accession>
<evidence type="ECO:0000313" key="5">
    <source>
        <dbReference type="Proteomes" id="UP000054270"/>
    </source>
</evidence>
<dbReference type="InterPro" id="IPR012677">
    <property type="entry name" value="Nucleotide-bd_a/b_plait_sf"/>
</dbReference>
<keyword evidence="1" id="KW-0694">RNA-binding</keyword>
<dbReference type="GO" id="GO:0005634">
    <property type="term" value="C:nucleus"/>
    <property type="evidence" value="ECO:0007669"/>
    <property type="project" value="TreeGrafter"/>
</dbReference>
<dbReference type="Pfam" id="PF00076">
    <property type="entry name" value="RRM_1"/>
    <property type="match status" value="1"/>
</dbReference>
<reference evidence="5" key="1">
    <citation type="submission" date="2014-04" db="EMBL/GenBank/DDBJ databases">
        <title>Evolutionary Origins and Diversification of the Mycorrhizal Mutualists.</title>
        <authorList>
            <consortium name="DOE Joint Genome Institute"/>
            <consortium name="Mycorrhizal Genomics Consortium"/>
            <person name="Kohler A."/>
            <person name="Kuo A."/>
            <person name="Nagy L.G."/>
            <person name="Floudas D."/>
            <person name="Copeland A."/>
            <person name="Barry K.W."/>
            <person name="Cichocki N."/>
            <person name="Veneault-Fourrey C."/>
            <person name="LaButti K."/>
            <person name="Lindquist E.A."/>
            <person name="Lipzen A."/>
            <person name="Lundell T."/>
            <person name="Morin E."/>
            <person name="Murat C."/>
            <person name="Riley R."/>
            <person name="Ohm R."/>
            <person name="Sun H."/>
            <person name="Tunlid A."/>
            <person name="Henrissat B."/>
            <person name="Grigoriev I.V."/>
            <person name="Hibbett D.S."/>
            <person name="Martin F."/>
        </authorList>
    </citation>
    <scope>NUCLEOTIDE SEQUENCE [LARGE SCALE GENOMIC DNA]</scope>
    <source>
        <strain evidence="5">FD-334 SS-4</strain>
    </source>
</reference>
<sequence>KAMCMNGYTVDGTPLSLSILTNFSPHRGNKAPVDDRRNLYVLGLPFALSKAEFAALFSPYGTVSHCVILATVDNSSRRRGFVVMSSHEEAKRAMTALTRTQTKGHAIDVSWAVVQRSQGFLDGGDRAMLLDSRSNMPSPAPFEKRQFGTTSDSSDSSEGHDADPASLTTSFMPTSSLLVTNLPTLLFSQVQDLHPLFFPFGPIDKLEIVQVSPLGTMSVLVQYSRASVAQEARDNLSGQVYGTHQIEARFVRPATLMLPELERTASANDMISVDNFTRHTSTGSFAPGSLTRSNSFNQERLNSGPFIVKSSPLLNTFSLSNLGISDDASTSHSRHSSFSAKQSPFSNVFDDHRDPAQMSAHLGWGLNYGHASGHHRQFPLSTQMHCHTVYQSSAA</sequence>
<dbReference type="Gene3D" id="3.30.70.330">
    <property type="match status" value="2"/>
</dbReference>
<gene>
    <name evidence="4" type="ORF">HYPSUDRAFT_50059</name>
</gene>
<dbReference type="InterPro" id="IPR050502">
    <property type="entry name" value="Euk_RNA-bind_prot"/>
</dbReference>
<proteinExistence type="predicted"/>
<dbReference type="CDD" id="cd00590">
    <property type="entry name" value="RRM_SF"/>
    <property type="match status" value="1"/>
</dbReference>